<dbReference type="InterPro" id="IPR039426">
    <property type="entry name" value="TonB-dep_rcpt-like"/>
</dbReference>
<keyword evidence="2 11" id="KW-0813">Transport</keyword>
<dbReference type="GO" id="GO:0009279">
    <property type="term" value="C:cell outer membrane"/>
    <property type="evidence" value="ECO:0007669"/>
    <property type="project" value="UniProtKB-SubCell"/>
</dbReference>
<dbReference type="Pfam" id="PF00593">
    <property type="entry name" value="TonB_dep_Rec_b-barrel"/>
    <property type="match status" value="1"/>
</dbReference>
<dbReference type="InterPro" id="IPR000531">
    <property type="entry name" value="Beta-barrel_TonB"/>
</dbReference>
<feature type="signal peptide" evidence="13">
    <location>
        <begin position="1"/>
        <end position="33"/>
    </location>
</feature>
<evidence type="ECO:0000256" key="8">
    <source>
        <dbReference type="ARBA" id="ARBA00023077"/>
    </source>
</evidence>
<evidence type="ECO:0000256" key="7">
    <source>
        <dbReference type="ARBA" id="ARBA00023065"/>
    </source>
</evidence>
<dbReference type="Pfam" id="PF07715">
    <property type="entry name" value="Plug"/>
    <property type="match status" value="1"/>
</dbReference>
<keyword evidence="17" id="KW-1185">Reference proteome</keyword>
<dbReference type="AlphaFoldDB" id="A0A923KP63"/>
<gene>
    <name evidence="16" type="ORF">H8K32_04455</name>
</gene>
<feature type="chain" id="PRO_5037364880" evidence="13">
    <location>
        <begin position="34"/>
        <end position="783"/>
    </location>
</feature>
<keyword evidence="8 12" id="KW-0798">TonB box</keyword>
<proteinExistence type="inferred from homology"/>
<feature type="domain" description="TonB-dependent receptor plug" evidence="15">
    <location>
        <begin position="72"/>
        <end position="185"/>
    </location>
</feature>
<evidence type="ECO:0000256" key="3">
    <source>
        <dbReference type="ARBA" id="ARBA00022452"/>
    </source>
</evidence>
<keyword evidence="7" id="KW-0406">Ion transport</keyword>
<evidence type="ECO:0000256" key="13">
    <source>
        <dbReference type="SAM" id="SignalP"/>
    </source>
</evidence>
<keyword evidence="5 11" id="KW-0812">Transmembrane</keyword>
<dbReference type="PANTHER" id="PTHR32552:SF81">
    <property type="entry name" value="TONB-DEPENDENT OUTER MEMBRANE RECEPTOR"/>
    <property type="match status" value="1"/>
</dbReference>
<dbReference type="EMBL" id="JACOFV010000003">
    <property type="protein sequence ID" value="MBC3861341.1"/>
    <property type="molecule type" value="Genomic_DNA"/>
</dbReference>
<keyword evidence="16" id="KW-0675">Receptor</keyword>
<evidence type="ECO:0000259" key="14">
    <source>
        <dbReference type="Pfam" id="PF00593"/>
    </source>
</evidence>
<keyword evidence="13" id="KW-0732">Signal</keyword>
<evidence type="ECO:0000256" key="12">
    <source>
        <dbReference type="RuleBase" id="RU003357"/>
    </source>
</evidence>
<evidence type="ECO:0000256" key="5">
    <source>
        <dbReference type="ARBA" id="ARBA00022692"/>
    </source>
</evidence>
<evidence type="ECO:0000259" key="15">
    <source>
        <dbReference type="Pfam" id="PF07715"/>
    </source>
</evidence>
<comment type="subcellular location">
    <subcellularLocation>
        <location evidence="1 11">Cell outer membrane</location>
        <topology evidence="1 11">Multi-pass membrane protein</topology>
    </subcellularLocation>
</comment>
<accession>A0A923KP63</accession>
<dbReference type="InterPro" id="IPR036942">
    <property type="entry name" value="Beta-barrel_TonB_sf"/>
</dbReference>
<reference evidence="16" key="1">
    <citation type="submission" date="2020-08" db="EMBL/GenBank/DDBJ databases">
        <title>Novel species isolated from subtropical streams in China.</title>
        <authorList>
            <person name="Lu H."/>
        </authorList>
    </citation>
    <scope>NUCLEOTIDE SEQUENCE</scope>
    <source>
        <strain evidence="16">KACC 12607</strain>
    </source>
</reference>
<evidence type="ECO:0000256" key="6">
    <source>
        <dbReference type="ARBA" id="ARBA00023004"/>
    </source>
</evidence>
<comment type="similarity">
    <text evidence="11 12">Belongs to the TonB-dependent receptor family.</text>
</comment>
<sequence length="783" mass="85783">MVPISFYPLRLRRISYLSCLATALLARFPLVLAQEVQHSAGATSLEEPEKAEKAEKDTQEVVITAQRRTERLQNAPLSVTALDAEKIEKMGIESVVDVARMTPGLNVVSSGPGQNILVMRGISSSAGTAGTVGYYLDDIPIAASSNASLLSLRGVIDPSVFDIDQVEVLRGPQGTLYGSSSMGGTVKYLTKQPNFSQFQFNGSATVSETKGGGLNWGSNAMLNIPLVDNKIAFRLAAFERHQDGFIDRYQIDPNNYLGALTSGSKQESANSEKTTGVRAIVSFKLEDQLTITSSIFNQRTFLAAPFQIDVPPGSISSLMQARLVPEPSTQVSTLANVSIRKGFDQFELLSSTSYYDRNVEIDEDSSKVLYYFYSPKPQTYVYPSVMKGDYVNREFTQEFRFTSDFKGPWQIIGGAYYHHVNAPLASSIPTPDGYNAAFGTHINTFFTGSREATVSETALFEETSYQMTPQLTARVGLRSFRVNQTFIQQTDGAFVGNVPTTVQGSSSDSGLNPKFNLGWQVNKDMLLYATASKGYRPGGPNNPAPAAVCGSEVASLNLSPSSLVKFAPDTVWNYELGTKSSWLDDKLFLNGSLYYIKWNQVQQQIVLQCGFNITANFGSATSKGLELEVVYHPVREWNFRLAGNFTQAELGNDVPGTNAKKGDQLVDVPRWTMSASAEYSALMPNGVPGYARLDYSYTGTTNSLYDRTSPFYQRPAFGMFNLRLGENQLPGNSHWGWAAFVDNVTNKIGETGLPVAISADLPTTRRLGIVRPRTIGLTLKYTM</sequence>
<evidence type="ECO:0000313" key="16">
    <source>
        <dbReference type="EMBL" id="MBC3861341.1"/>
    </source>
</evidence>
<dbReference type="PANTHER" id="PTHR32552">
    <property type="entry name" value="FERRICHROME IRON RECEPTOR-RELATED"/>
    <property type="match status" value="1"/>
</dbReference>
<dbReference type="PROSITE" id="PS52016">
    <property type="entry name" value="TONB_DEPENDENT_REC_3"/>
    <property type="match status" value="1"/>
</dbReference>
<protein>
    <submittedName>
        <fullName evidence="16">TonB-dependent receptor</fullName>
    </submittedName>
</protein>
<dbReference type="GO" id="GO:0006826">
    <property type="term" value="P:iron ion transport"/>
    <property type="evidence" value="ECO:0007669"/>
    <property type="project" value="UniProtKB-KW"/>
</dbReference>
<keyword evidence="3 11" id="KW-1134">Transmembrane beta strand</keyword>
<keyword evidence="10 11" id="KW-0998">Cell outer membrane</keyword>
<keyword evidence="4" id="KW-0410">Iron transport</keyword>
<dbReference type="SUPFAM" id="SSF56935">
    <property type="entry name" value="Porins"/>
    <property type="match status" value="1"/>
</dbReference>
<keyword evidence="6" id="KW-0408">Iron</keyword>
<dbReference type="InterPro" id="IPR012910">
    <property type="entry name" value="Plug_dom"/>
</dbReference>
<dbReference type="RefSeq" id="WP_186911276.1">
    <property type="nucleotide sequence ID" value="NZ_JACOFV010000003.1"/>
</dbReference>
<evidence type="ECO:0000256" key="4">
    <source>
        <dbReference type="ARBA" id="ARBA00022496"/>
    </source>
</evidence>
<dbReference type="Proteomes" id="UP000634011">
    <property type="component" value="Unassembled WGS sequence"/>
</dbReference>
<comment type="caution">
    <text evidence="16">The sequence shown here is derived from an EMBL/GenBank/DDBJ whole genome shotgun (WGS) entry which is preliminary data.</text>
</comment>
<evidence type="ECO:0000256" key="11">
    <source>
        <dbReference type="PROSITE-ProRule" id="PRU01360"/>
    </source>
</evidence>
<keyword evidence="9 11" id="KW-0472">Membrane</keyword>
<organism evidence="16 17">
    <name type="scientific">Undibacterium jejuense</name>
    <dbReference type="NCBI Taxonomy" id="1344949"/>
    <lineage>
        <taxon>Bacteria</taxon>
        <taxon>Pseudomonadati</taxon>
        <taxon>Pseudomonadota</taxon>
        <taxon>Betaproteobacteria</taxon>
        <taxon>Burkholderiales</taxon>
        <taxon>Oxalobacteraceae</taxon>
        <taxon>Undibacterium</taxon>
    </lineage>
</organism>
<evidence type="ECO:0000256" key="2">
    <source>
        <dbReference type="ARBA" id="ARBA00022448"/>
    </source>
</evidence>
<dbReference type="CDD" id="cd01347">
    <property type="entry name" value="ligand_gated_channel"/>
    <property type="match status" value="1"/>
</dbReference>
<evidence type="ECO:0000256" key="9">
    <source>
        <dbReference type="ARBA" id="ARBA00023136"/>
    </source>
</evidence>
<evidence type="ECO:0000256" key="10">
    <source>
        <dbReference type="ARBA" id="ARBA00023237"/>
    </source>
</evidence>
<feature type="domain" description="TonB-dependent receptor-like beta-barrel" evidence="14">
    <location>
        <begin position="352"/>
        <end position="744"/>
    </location>
</feature>
<dbReference type="Gene3D" id="2.40.170.20">
    <property type="entry name" value="TonB-dependent receptor, beta-barrel domain"/>
    <property type="match status" value="1"/>
</dbReference>
<name>A0A923KP63_9BURK</name>
<evidence type="ECO:0000256" key="1">
    <source>
        <dbReference type="ARBA" id="ARBA00004571"/>
    </source>
</evidence>
<evidence type="ECO:0000313" key="17">
    <source>
        <dbReference type="Proteomes" id="UP000634011"/>
    </source>
</evidence>